<proteinExistence type="predicted"/>
<reference evidence="1 2" key="1">
    <citation type="submission" date="2024-11" db="EMBL/GenBank/DDBJ databases">
        <title>The Natural Products Discovery Center: Release of the First 8490 Sequenced Strains for Exploring Actinobacteria Biosynthetic Diversity.</title>
        <authorList>
            <person name="Kalkreuter E."/>
            <person name="Kautsar S.A."/>
            <person name="Yang D."/>
            <person name="Bader C.D."/>
            <person name="Teijaro C.N."/>
            <person name="Fluegel L."/>
            <person name="Davis C.M."/>
            <person name="Simpson J.R."/>
            <person name="Lauterbach L."/>
            <person name="Steele A.D."/>
            <person name="Gui C."/>
            <person name="Meng S."/>
            <person name="Li G."/>
            <person name="Viehrig K."/>
            <person name="Ye F."/>
            <person name="Su P."/>
            <person name="Kiefer A.F."/>
            <person name="Nichols A."/>
            <person name="Cepeda A.J."/>
            <person name="Yan W."/>
            <person name="Fan B."/>
            <person name="Jiang Y."/>
            <person name="Adhikari A."/>
            <person name="Zheng C.-J."/>
            <person name="Schuster L."/>
            <person name="Cowan T.M."/>
            <person name="Smanski M.J."/>
            <person name="Chevrette M.G."/>
            <person name="De Carvalho L.P.S."/>
            <person name="Shen B."/>
        </authorList>
    </citation>
    <scope>NUCLEOTIDE SEQUENCE [LARGE SCALE GENOMIC DNA]</scope>
    <source>
        <strain evidence="1 2">NPDC077433</strain>
    </source>
</reference>
<accession>A0ABW8L579</accession>
<evidence type="ECO:0000313" key="1">
    <source>
        <dbReference type="EMBL" id="MFK4000056.1"/>
    </source>
</evidence>
<evidence type="ECO:0000313" key="2">
    <source>
        <dbReference type="Proteomes" id="UP001620234"/>
    </source>
</evidence>
<comment type="caution">
    <text evidence="1">The sequence shown here is derived from an EMBL/GenBank/DDBJ whole genome shotgun (WGS) entry which is preliminary data.</text>
</comment>
<organism evidence="1 2">
    <name type="scientific">Psychrobacter namhaensis</name>
    <dbReference type="NCBI Taxonomy" id="292734"/>
    <lineage>
        <taxon>Bacteria</taxon>
        <taxon>Pseudomonadati</taxon>
        <taxon>Pseudomonadota</taxon>
        <taxon>Gammaproteobacteria</taxon>
        <taxon>Moraxellales</taxon>
        <taxon>Moraxellaceae</taxon>
        <taxon>Psychrobacter</taxon>
    </lineage>
</organism>
<protein>
    <submittedName>
        <fullName evidence="1">Uncharacterized protein</fullName>
    </submittedName>
</protein>
<dbReference type="EMBL" id="JBJDPD010000001">
    <property type="protein sequence ID" value="MFK4000056.1"/>
    <property type="molecule type" value="Genomic_DNA"/>
</dbReference>
<sequence>MSQTKILAQLQLMKNHKGTFYVDIEVDGQKLFAYLSNKVIEGGKLYTSPLEGSYYWASINLSNGSAFINQLLPLSQYSEETSGLEYHCYCQRLEDGRIHLITEQSNNHIVLPKQTLSDFAYRIFHNSKVMVTFGHNNSGFFIKEWQTEYPNDIDKGIAINIRKKTDYYLADYYIAKDIYLPVKIESYLLKYEGIYDINEKACINATLTLDDQQKKANISLTLDHQALVNKYNQPKAKLTFIGIKEREGSDLYQFETMLIDGISLLIAIFSYELKFMAEDIVSFQNGQSVSAFLTYKISGKWCNFKIPVAAKNEYNEQFRCITMTSIDNEGMTLLETVEPPHDRLLLPKSELIKQGIYKIHSGVIFGLHITREALDKPWKEKLWHIESINSNFFVGVNNDVGYKSECTVIESWSRYENRPEYVVDLDRYHKNKYKDDIYAFHNHCAAKMTNKYADLLVIIPKSLLVQSGFKTLKPDIKLTIVFSLIKFPMFGIKAATFLCADRLYTSAESMHDGVDESRYVLAEFYEKLGSSGSKEKYRFSIIGSEDTVDFTDWNSQLSGIADLDKYRYKMRIKQNKQYLNVKEMISASIK</sequence>
<dbReference type="Proteomes" id="UP001620234">
    <property type="component" value="Unassembled WGS sequence"/>
</dbReference>
<dbReference type="RefSeq" id="WP_404671780.1">
    <property type="nucleotide sequence ID" value="NZ_JBJDPD010000001.1"/>
</dbReference>
<name>A0ABW8L579_9GAMM</name>
<gene>
    <name evidence="1" type="ORF">ACI2I3_01750</name>
</gene>
<keyword evidence="2" id="KW-1185">Reference proteome</keyword>